<sequence length="191" mass="23146">MPHHPRRVPPECVAGVGSQRRHVRFELGRRRDRGARRGENFRGSRRGRLRRNGLFLHNLGHIRADGFRSRRGLERLPRRRRHEWRRRRHVRRLHRRRERGSRQREWRRFGDRNEQQRRLGRGRWGGCGHRRGRREGRDRGGDGSRGRGRYRGWSRGWCSGPPSQTLGSRRAPRRRCERQSGRRFCRGHWCG</sequence>
<dbReference type="Proteomes" id="UP000214646">
    <property type="component" value="Unassembled WGS sequence"/>
</dbReference>
<keyword evidence="3" id="KW-1185">Reference proteome</keyword>
<protein>
    <submittedName>
        <fullName evidence="2">Uncharacterized protein</fullName>
    </submittedName>
</protein>
<evidence type="ECO:0000313" key="2">
    <source>
        <dbReference type="EMBL" id="OWK41887.1"/>
    </source>
</evidence>
<feature type="region of interest" description="Disordered" evidence="1">
    <location>
        <begin position="119"/>
        <end position="147"/>
    </location>
</feature>
<gene>
    <name evidence="2" type="ORF">FRUB_03965</name>
</gene>
<feature type="compositionally biased region" description="Basic and acidic residues" evidence="1">
    <location>
        <begin position="135"/>
        <end position="145"/>
    </location>
</feature>
<accession>A0A225E0K3</accession>
<organism evidence="2 3">
    <name type="scientific">Fimbriiglobus ruber</name>
    <dbReference type="NCBI Taxonomy" id="1908690"/>
    <lineage>
        <taxon>Bacteria</taxon>
        <taxon>Pseudomonadati</taxon>
        <taxon>Planctomycetota</taxon>
        <taxon>Planctomycetia</taxon>
        <taxon>Gemmatales</taxon>
        <taxon>Gemmataceae</taxon>
        <taxon>Fimbriiglobus</taxon>
    </lineage>
</organism>
<reference evidence="3" key="1">
    <citation type="submission" date="2017-06" db="EMBL/GenBank/DDBJ databases">
        <title>Genome analysis of Fimbriiglobus ruber SP5, the first member of the order Planctomycetales with confirmed chitinolytic capability.</title>
        <authorList>
            <person name="Ravin N.V."/>
            <person name="Rakitin A.L."/>
            <person name="Ivanova A.A."/>
            <person name="Beletsky A.V."/>
            <person name="Kulichevskaya I.S."/>
            <person name="Mardanov A.V."/>
            <person name="Dedysh S.N."/>
        </authorList>
    </citation>
    <scope>NUCLEOTIDE SEQUENCE [LARGE SCALE GENOMIC DNA]</scope>
    <source>
        <strain evidence="3">SP5</strain>
    </source>
</reference>
<proteinExistence type="predicted"/>
<name>A0A225E0K3_9BACT</name>
<evidence type="ECO:0000256" key="1">
    <source>
        <dbReference type="SAM" id="MobiDB-lite"/>
    </source>
</evidence>
<dbReference type="AlphaFoldDB" id="A0A225E0K3"/>
<comment type="caution">
    <text evidence="2">The sequence shown here is derived from an EMBL/GenBank/DDBJ whole genome shotgun (WGS) entry which is preliminary data.</text>
</comment>
<evidence type="ECO:0000313" key="3">
    <source>
        <dbReference type="Proteomes" id="UP000214646"/>
    </source>
</evidence>
<dbReference type="EMBL" id="NIDE01000005">
    <property type="protein sequence ID" value="OWK41887.1"/>
    <property type="molecule type" value="Genomic_DNA"/>
</dbReference>